<evidence type="ECO:0000313" key="3">
    <source>
        <dbReference type="Proteomes" id="UP000235145"/>
    </source>
</evidence>
<reference evidence="2 3" key="1">
    <citation type="journal article" date="2017" name="Nat. Commun.">
        <title>Genome assembly with in vitro proximity ligation data and whole-genome triplication in lettuce.</title>
        <authorList>
            <person name="Reyes-Chin-Wo S."/>
            <person name="Wang Z."/>
            <person name="Yang X."/>
            <person name="Kozik A."/>
            <person name="Arikit S."/>
            <person name="Song C."/>
            <person name="Xia L."/>
            <person name="Froenicke L."/>
            <person name="Lavelle D.O."/>
            <person name="Truco M.J."/>
            <person name="Xia R."/>
            <person name="Zhu S."/>
            <person name="Xu C."/>
            <person name="Xu H."/>
            <person name="Xu X."/>
            <person name="Cox K."/>
            <person name="Korf I."/>
            <person name="Meyers B.C."/>
            <person name="Michelmore R.W."/>
        </authorList>
    </citation>
    <scope>NUCLEOTIDE SEQUENCE [LARGE SCALE GENOMIC DNA]</scope>
    <source>
        <strain evidence="3">cv. Salinas</strain>
        <tissue evidence="2">Seedlings</tissue>
    </source>
</reference>
<dbReference type="AlphaFoldDB" id="A0A9R1UKR7"/>
<evidence type="ECO:0000313" key="2">
    <source>
        <dbReference type="EMBL" id="KAJ0188968.1"/>
    </source>
</evidence>
<dbReference type="Proteomes" id="UP000235145">
    <property type="component" value="Unassembled WGS sequence"/>
</dbReference>
<protein>
    <recommendedName>
        <fullName evidence="1">OTU domain-containing protein</fullName>
    </recommendedName>
</protein>
<proteinExistence type="predicted"/>
<feature type="domain" description="OTU" evidence="1">
    <location>
        <begin position="61"/>
        <end position="172"/>
    </location>
</feature>
<gene>
    <name evidence="2" type="ORF">LSAT_V11C800399660</name>
</gene>
<dbReference type="EMBL" id="NBSK02000008">
    <property type="protein sequence ID" value="KAJ0188968.1"/>
    <property type="molecule type" value="Genomic_DNA"/>
</dbReference>
<sequence>MTQYPCRHSFATSMSDYNGSNQFDLNQEPERHNTFSFQQPSTFYSNSLMSEIPNEFHPYITNIEEVEGDGNCGFRAIAVSLGFAQSEYWLIMSDIGFLIANKYGVVVYFFDKQGSSTCFPLWHGRQDISHHRSIVIAFVYNGHYVKVDLQELHPKPTVLSLWRHHRSERAAR</sequence>
<keyword evidence="3" id="KW-1185">Reference proteome</keyword>
<organism evidence="2 3">
    <name type="scientific">Lactuca sativa</name>
    <name type="common">Garden lettuce</name>
    <dbReference type="NCBI Taxonomy" id="4236"/>
    <lineage>
        <taxon>Eukaryota</taxon>
        <taxon>Viridiplantae</taxon>
        <taxon>Streptophyta</taxon>
        <taxon>Embryophyta</taxon>
        <taxon>Tracheophyta</taxon>
        <taxon>Spermatophyta</taxon>
        <taxon>Magnoliopsida</taxon>
        <taxon>eudicotyledons</taxon>
        <taxon>Gunneridae</taxon>
        <taxon>Pentapetalae</taxon>
        <taxon>asterids</taxon>
        <taxon>campanulids</taxon>
        <taxon>Asterales</taxon>
        <taxon>Asteraceae</taxon>
        <taxon>Cichorioideae</taxon>
        <taxon>Cichorieae</taxon>
        <taxon>Lactucinae</taxon>
        <taxon>Lactuca</taxon>
    </lineage>
</organism>
<accession>A0A9R1UKR7</accession>
<dbReference type="PROSITE" id="PS50802">
    <property type="entry name" value="OTU"/>
    <property type="match status" value="1"/>
</dbReference>
<dbReference type="InterPro" id="IPR003323">
    <property type="entry name" value="OTU_dom"/>
</dbReference>
<name>A0A9R1UKR7_LACSA</name>
<evidence type="ECO:0000259" key="1">
    <source>
        <dbReference type="PROSITE" id="PS50802"/>
    </source>
</evidence>
<comment type="caution">
    <text evidence="2">The sequence shown here is derived from an EMBL/GenBank/DDBJ whole genome shotgun (WGS) entry which is preliminary data.</text>
</comment>